<evidence type="ECO:0000313" key="7">
    <source>
        <dbReference type="EMBL" id="OIO15464.1"/>
    </source>
</evidence>
<feature type="transmembrane region" description="Helical" evidence="6">
    <location>
        <begin position="247"/>
        <end position="269"/>
    </location>
</feature>
<gene>
    <name evidence="7" type="ORF">AUJ73_00550</name>
</gene>
<feature type="transmembrane region" description="Helical" evidence="6">
    <location>
        <begin position="336"/>
        <end position="355"/>
    </location>
</feature>
<feature type="transmembrane region" description="Helical" evidence="6">
    <location>
        <begin position="187"/>
        <end position="206"/>
    </location>
</feature>
<dbReference type="Proteomes" id="UP000183120">
    <property type="component" value="Unassembled WGS sequence"/>
</dbReference>
<evidence type="ECO:0000313" key="8">
    <source>
        <dbReference type="Proteomes" id="UP000183120"/>
    </source>
</evidence>
<reference evidence="7 8" key="1">
    <citation type="journal article" date="2016" name="Environ. Microbiol.">
        <title>Genomic resolution of a cold subsurface aquifer community provides metabolic insights for novel microbes adapted to high CO concentrations.</title>
        <authorList>
            <person name="Probst A.J."/>
            <person name="Castelle C.J."/>
            <person name="Singh A."/>
            <person name="Brown C.T."/>
            <person name="Anantharaman K."/>
            <person name="Sharon I."/>
            <person name="Hug L.A."/>
            <person name="Burstein D."/>
            <person name="Emerson J.B."/>
            <person name="Thomas B.C."/>
            <person name="Banfield J.F."/>
        </authorList>
    </citation>
    <scope>NUCLEOTIDE SEQUENCE [LARGE SCALE GENOMIC DNA]</scope>
    <source>
        <strain evidence="7">CG1_02_37_22</strain>
    </source>
</reference>
<keyword evidence="3 6" id="KW-0812">Transmembrane</keyword>
<dbReference type="EMBL" id="MNUY01000009">
    <property type="protein sequence ID" value="OIO15464.1"/>
    <property type="molecule type" value="Genomic_DNA"/>
</dbReference>
<feature type="transmembrane region" description="Helical" evidence="6">
    <location>
        <begin position="86"/>
        <end position="104"/>
    </location>
</feature>
<keyword evidence="2" id="KW-0813">Transport</keyword>
<feature type="transmembrane region" description="Helical" evidence="6">
    <location>
        <begin position="289"/>
        <end position="315"/>
    </location>
</feature>
<feature type="transmembrane region" description="Helical" evidence="6">
    <location>
        <begin position="147"/>
        <end position="167"/>
    </location>
</feature>
<comment type="subcellular location">
    <subcellularLocation>
        <location evidence="1">Membrane</location>
        <topology evidence="1">Multi-pass membrane protein</topology>
    </subcellularLocation>
</comment>
<name>A0A1J4TUZ9_9BACT</name>
<evidence type="ECO:0000256" key="6">
    <source>
        <dbReference type="SAM" id="Phobius"/>
    </source>
</evidence>
<evidence type="ECO:0000256" key="4">
    <source>
        <dbReference type="ARBA" id="ARBA00022989"/>
    </source>
</evidence>
<dbReference type="PANTHER" id="PTHR11706:SF33">
    <property type="entry name" value="NATURAL RESISTANCE-ASSOCIATED MACROPHAGE PROTEIN 2"/>
    <property type="match status" value="1"/>
</dbReference>
<evidence type="ECO:0000256" key="1">
    <source>
        <dbReference type="ARBA" id="ARBA00004141"/>
    </source>
</evidence>
<evidence type="ECO:0000256" key="5">
    <source>
        <dbReference type="ARBA" id="ARBA00023136"/>
    </source>
</evidence>
<protein>
    <submittedName>
        <fullName evidence="7">Iron transporter</fullName>
    </submittedName>
</protein>
<dbReference type="GO" id="GO:0015086">
    <property type="term" value="F:cadmium ion transmembrane transporter activity"/>
    <property type="evidence" value="ECO:0007669"/>
    <property type="project" value="TreeGrafter"/>
</dbReference>
<proteinExistence type="predicted"/>
<dbReference type="GO" id="GO:0005886">
    <property type="term" value="C:plasma membrane"/>
    <property type="evidence" value="ECO:0007669"/>
    <property type="project" value="TreeGrafter"/>
</dbReference>
<accession>A0A1J4TUZ9</accession>
<feature type="transmembrane region" description="Helical" evidence="6">
    <location>
        <begin position="361"/>
        <end position="381"/>
    </location>
</feature>
<feature type="transmembrane region" description="Helical" evidence="6">
    <location>
        <begin position="116"/>
        <end position="135"/>
    </location>
</feature>
<comment type="caution">
    <text evidence="7">The sequence shown here is derived from an EMBL/GenBank/DDBJ whole genome shotgun (WGS) entry which is preliminary data.</text>
</comment>
<evidence type="ECO:0000256" key="3">
    <source>
        <dbReference type="ARBA" id="ARBA00022692"/>
    </source>
</evidence>
<keyword evidence="4 6" id="KW-1133">Transmembrane helix</keyword>
<dbReference type="InterPro" id="IPR001046">
    <property type="entry name" value="NRAMP_fam"/>
</dbReference>
<dbReference type="Pfam" id="PF01566">
    <property type="entry name" value="Nramp"/>
    <property type="match status" value="1"/>
</dbReference>
<feature type="transmembrane region" description="Helical" evidence="6">
    <location>
        <begin position="401"/>
        <end position="422"/>
    </location>
</feature>
<organism evidence="7 8">
    <name type="scientific">Candidatus Gottesmanbacteria bacterium CG1_02_37_22</name>
    <dbReference type="NCBI Taxonomy" id="1805209"/>
    <lineage>
        <taxon>Bacteria</taxon>
        <taxon>Candidatus Gottesmaniibacteriota</taxon>
    </lineage>
</organism>
<evidence type="ECO:0000256" key="2">
    <source>
        <dbReference type="ARBA" id="ARBA00022448"/>
    </source>
</evidence>
<keyword evidence="5 6" id="KW-0472">Membrane</keyword>
<dbReference type="PANTHER" id="PTHR11706">
    <property type="entry name" value="SOLUTE CARRIER PROTEIN FAMILY 11 MEMBER"/>
    <property type="match status" value="1"/>
</dbReference>
<dbReference type="GO" id="GO:0034755">
    <property type="term" value="P:iron ion transmembrane transport"/>
    <property type="evidence" value="ECO:0007669"/>
    <property type="project" value="TreeGrafter"/>
</dbReference>
<dbReference type="GO" id="GO:0005384">
    <property type="term" value="F:manganese ion transmembrane transporter activity"/>
    <property type="evidence" value="ECO:0007669"/>
    <property type="project" value="TreeGrafter"/>
</dbReference>
<dbReference type="AlphaFoldDB" id="A0A1J4TUZ9"/>
<dbReference type="STRING" id="1805209.AUJ73_00550"/>
<sequence length="424" mass="46687">MRRIIGFFKNKFNRLGPGFITGAADDDPSGVATYSIAGAQFGYKLNFLSLLLLPLMISVQEMCGRIGMVSGMGLAGAIKKYYSKKLLISAVLLLFIANTINIGADLGIMAASLEMILGLPFIFWLMVVTIFTLVMEIFVSYNNYSNFLKWMALSLLVYGITAIITNQNWSQVIFYTLIPHIEFNKDYIMTMVGFLGTTISPYLFFWQAAEEVEEEIRDGKIQEFDQSPQVMASEINHMRKDTAIGMFFSNLITVCIILTTTATLHVNGITNIETPHQAALALKPLAGNFAFLLFTLGIIGTGLQSIPILAGGVAYAFAESFGFKEGLAKKLTEAKAFYFTIGLATLIGALMNILGINSIKALFYTAIINGIIAVPLIAIIIKLANDERIVGKFKSGRRSNILTWTTFALMGISSLLMIYYLIRS</sequence>